<dbReference type="EMBL" id="PQXO01001075">
    <property type="protein sequence ID" value="TGO81616.1"/>
    <property type="molecule type" value="Genomic_DNA"/>
</dbReference>
<dbReference type="Proteomes" id="UP000297280">
    <property type="component" value="Unassembled WGS sequence"/>
</dbReference>
<proteinExistence type="predicted"/>
<evidence type="ECO:0000313" key="2">
    <source>
        <dbReference type="EMBL" id="TGO81616.1"/>
    </source>
</evidence>
<accession>A0A4Z1K839</accession>
<evidence type="ECO:0000256" key="1">
    <source>
        <dbReference type="SAM" id="Phobius"/>
    </source>
</evidence>
<keyword evidence="1" id="KW-0472">Membrane</keyword>
<gene>
    <name evidence="2" type="ORF">BPOR_1081g00010</name>
</gene>
<keyword evidence="3" id="KW-1185">Reference proteome</keyword>
<feature type="transmembrane region" description="Helical" evidence="1">
    <location>
        <begin position="104"/>
        <end position="122"/>
    </location>
</feature>
<name>A0A4Z1K839_9HELO</name>
<keyword evidence="1" id="KW-0812">Transmembrane</keyword>
<comment type="caution">
    <text evidence="2">The sequence shown here is derived from an EMBL/GenBank/DDBJ whole genome shotgun (WGS) entry which is preliminary data.</text>
</comment>
<sequence length="124" mass="13857">MHGPGNCDAVEEKYDAVPMRCSIVVPEEVEGVGNGMEILAGDGPEGDGVEVHWSGWDVGRDVVVVVFFERVWYIWEGERISVYECETIFAVLTDDLGLGRGVRWVDGVFLLIIYSAVMVLWFED</sequence>
<evidence type="ECO:0000313" key="3">
    <source>
        <dbReference type="Proteomes" id="UP000297280"/>
    </source>
</evidence>
<keyword evidence="1" id="KW-1133">Transmembrane helix</keyword>
<dbReference type="AlphaFoldDB" id="A0A4Z1K839"/>
<protein>
    <submittedName>
        <fullName evidence="2">Uncharacterized protein</fullName>
    </submittedName>
</protein>
<reference evidence="2 3" key="1">
    <citation type="submission" date="2017-12" db="EMBL/GenBank/DDBJ databases">
        <title>Comparative genomics of Botrytis spp.</title>
        <authorList>
            <person name="Valero-Jimenez C.A."/>
            <person name="Tapia P."/>
            <person name="Veloso J."/>
            <person name="Silva-Moreno E."/>
            <person name="Staats M."/>
            <person name="Valdes J.H."/>
            <person name="Van Kan J.A.L."/>
        </authorList>
    </citation>
    <scope>NUCLEOTIDE SEQUENCE [LARGE SCALE GENOMIC DNA]</scope>
    <source>
        <strain evidence="2 3">MUCL3349</strain>
    </source>
</reference>
<organism evidence="2 3">
    <name type="scientific">Botrytis porri</name>
    <dbReference type="NCBI Taxonomy" id="87229"/>
    <lineage>
        <taxon>Eukaryota</taxon>
        <taxon>Fungi</taxon>
        <taxon>Dikarya</taxon>
        <taxon>Ascomycota</taxon>
        <taxon>Pezizomycotina</taxon>
        <taxon>Leotiomycetes</taxon>
        <taxon>Helotiales</taxon>
        <taxon>Sclerotiniaceae</taxon>
        <taxon>Botrytis</taxon>
    </lineage>
</organism>